<dbReference type="AlphaFoldDB" id="E6QBJ5"/>
<dbReference type="EMBL" id="CABP01000072">
    <property type="protein sequence ID" value="CBI04571.1"/>
    <property type="molecule type" value="Genomic_DNA"/>
</dbReference>
<proteinExistence type="predicted"/>
<evidence type="ECO:0000313" key="1">
    <source>
        <dbReference type="EMBL" id="CBI04571.1"/>
    </source>
</evidence>
<gene>
    <name evidence="1" type="ORF">CARN5_1970</name>
</gene>
<comment type="caution">
    <text evidence="1">The sequence shown here is derived from an EMBL/GenBank/DDBJ whole genome shotgun (WGS) entry which is preliminary data.</text>
</comment>
<reference evidence="1" key="1">
    <citation type="submission" date="2009-10" db="EMBL/GenBank/DDBJ databases">
        <title>Diversity of trophic interactions inside an arsenic-rich microbial ecosystem.</title>
        <authorList>
            <person name="Bertin P.N."/>
            <person name="Heinrich-Salmeron A."/>
            <person name="Pelletier E."/>
            <person name="Goulhen-Chollet F."/>
            <person name="Arsene-Ploetze F."/>
            <person name="Gallien S."/>
            <person name="Calteau A."/>
            <person name="Vallenet D."/>
            <person name="Casiot C."/>
            <person name="Chane-Woon-Ming B."/>
            <person name="Giloteaux L."/>
            <person name="Barakat M."/>
            <person name="Bonnefoy V."/>
            <person name="Bruneel O."/>
            <person name="Chandler M."/>
            <person name="Cleiss J."/>
            <person name="Duran R."/>
            <person name="Elbaz-Poulichet F."/>
            <person name="Fonknechten N."/>
            <person name="Lauga B."/>
            <person name="Mornico D."/>
            <person name="Ortet P."/>
            <person name="Schaeffer C."/>
            <person name="Siguier P."/>
            <person name="Alexander Thil Smith A."/>
            <person name="Van Dorsselaer A."/>
            <person name="Weissenbach J."/>
            <person name="Medigue C."/>
            <person name="Le Paslier D."/>
        </authorList>
    </citation>
    <scope>NUCLEOTIDE SEQUENCE</scope>
</reference>
<name>E6QBJ5_9ZZZZ</name>
<organism evidence="1">
    <name type="scientific">mine drainage metagenome</name>
    <dbReference type="NCBI Taxonomy" id="410659"/>
    <lineage>
        <taxon>unclassified sequences</taxon>
        <taxon>metagenomes</taxon>
        <taxon>ecological metagenomes</taxon>
    </lineage>
</organism>
<protein>
    <submittedName>
        <fullName evidence="1">Uncharacterized protein</fullName>
    </submittedName>
</protein>
<accession>E6QBJ5</accession>
<sequence length="59" mass="6527">MALRNLEPPLGYLARHADPDLDGAGLRDALELNLRQHDWPVVQTGRLFAGFALLFRSAA</sequence>